<sequence length="256" mass="30454">MDNQKPFKTIEEQIKILNNRGLIIDDETEISLRQFGYYSIVNGYKWLFLSRNSVGKIIKPERFIKGSSFFEIRGLYDFDKELRSILYKALLEYESNLKAKVSYIFCKNHPEEKSYLNVKNYRDYKHNSVNKTINNLDNTIKKYSLKDYDNAIKHYLNNYNQVPLWVLVNFLTFGDINYLYRNIDEQVRISIAKEFSKKYKDNYNEDVKIQVESLDSVNHLVNNFRNAVAHGEITYYMHLTKGPSFQNIKKDLNLKT</sequence>
<protein>
    <submittedName>
        <fullName evidence="1">Abi family protein</fullName>
    </submittedName>
</protein>
<dbReference type="RefSeq" id="WP_105987390.1">
    <property type="nucleotide sequence ID" value="NZ_POST01000001.1"/>
</dbReference>
<comment type="caution">
    <text evidence="1">The sequence shown here is derived from an EMBL/GenBank/DDBJ whole genome shotgun (WGS) entry which is preliminary data.</text>
</comment>
<organism evidence="1 2">
    <name type="scientific">Apilactobacillus timberlakei</name>
    <dbReference type="NCBI Taxonomy" id="2008380"/>
    <lineage>
        <taxon>Bacteria</taxon>
        <taxon>Bacillati</taxon>
        <taxon>Bacillota</taxon>
        <taxon>Bacilli</taxon>
        <taxon>Lactobacillales</taxon>
        <taxon>Lactobacillaceae</taxon>
        <taxon>Apilactobacillus</taxon>
    </lineage>
</organism>
<name>A0ABY2YUI9_9LACO</name>
<dbReference type="InterPro" id="IPR011664">
    <property type="entry name" value="Abi_system_AbiD/AbiF-like"/>
</dbReference>
<dbReference type="Pfam" id="PF07751">
    <property type="entry name" value="Abi_2"/>
    <property type="match status" value="1"/>
</dbReference>
<accession>A0ABY2YUI9</accession>
<dbReference type="EMBL" id="QUAM01000001">
    <property type="protein sequence ID" value="TPR16137.1"/>
    <property type="molecule type" value="Genomic_DNA"/>
</dbReference>
<keyword evidence="2" id="KW-1185">Reference proteome</keyword>
<evidence type="ECO:0000313" key="1">
    <source>
        <dbReference type="EMBL" id="TPR16137.1"/>
    </source>
</evidence>
<evidence type="ECO:0000313" key="2">
    <source>
        <dbReference type="Proteomes" id="UP000767392"/>
    </source>
</evidence>
<proteinExistence type="predicted"/>
<reference evidence="1 2" key="1">
    <citation type="submission" date="2018-08" db="EMBL/GenBank/DDBJ databases">
        <title>Comparative genomics of wild bee and flower associated Lactobacillus reveals potential adaptation to the bee host.</title>
        <authorList>
            <person name="Vuong H.Q."/>
            <person name="Mcfrederick Q.S."/>
        </authorList>
    </citation>
    <scope>NUCLEOTIDE SEQUENCE [LARGE SCALE GENOMIC DNA]</scope>
    <source>
        <strain evidence="1 2">HV_04</strain>
    </source>
</reference>
<dbReference type="Proteomes" id="UP000767392">
    <property type="component" value="Unassembled WGS sequence"/>
</dbReference>
<gene>
    <name evidence="1" type="ORF">DY048_01355</name>
</gene>